<comment type="caution">
    <text evidence="2">The sequence shown here is derived from an EMBL/GenBank/DDBJ whole genome shotgun (WGS) entry which is preliminary data.</text>
</comment>
<dbReference type="Proteomes" id="UP000499080">
    <property type="component" value="Unassembled WGS sequence"/>
</dbReference>
<name>A0A4Y2K2J7_ARAVE</name>
<evidence type="ECO:0000313" key="3">
    <source>
        <dbReference type="Proteomes" id="UP000499080"/>
    </source>
</evidence>
<sequence length="108" mass="12723">MINERKIHFEEEKSVSKTRVIPFYKNPHCCTCSNNANAIYENRAKTNRNFPPPRSPLGSRPRVDSAWNEKKRAQLSPGRERKPDEFLFRSWLKGRRRLAQEALRAARN</sequence>
<protein>
    <submittedName>
        <fullName evidence="2">Uncharacterized protein</fullName>
    </submittedName>
</protein>
<accession>A0A4Y2K2J7</accession>
<dbReference type="EMBL" id="BGPR01004138">
    <property type="protein sequence ID" value="GBM96397.1"/>
    <property type="molecule type" value="Genomic_DNA"/>
</dbReference>
<keyword evidence="3" id="KW-1185">Reference proteome</keyword>
<gene>
    <name evidence="2" type="ORF">AVEN_142708_1</name>
</gene>
<reference evidence="2 3" key="1">
    <citation type="journal article" date="2019" name="Sci. Rep.">
        <title>Orb-weaving spider Araneus ventricosus genome elucidates the spidroin gene catalogue.</title>
        <authorList>
            <person name="Kono N."/>
            <person name="Nakamura H."/>
            <person name="Ohtoshi R."/>
            <person name="Moran D.A.P."/>
            <person name="Shinohara A."/>
            <person name="Yoshida Y."/>
            <person name="Fujiwara M."/>
            <person name="Mori M."/>
            <person name="Tomita M."/>
            <person name="Arakawa K."/>
        </authorList>
    </citation>
    <scope>NUCLEOTIDE SEQUENCE [LARGE SCALE GENOMIC DNA]</scope>
</reference>
<feature type="region of interest" description="Disordered" evidence="1">
    <location>
        <begin position="45"/>
        <end position="81"/>
    </location>
</feature>
<dbReference type="AlphaFoldDB" id="A0A4Y2K2J7"/>
<organism evidence="2 3">
    <name type="scientific">Araneus ventricosus</name>
    <name type="common">Orbweaver spider</name>
    <name type="synonym">Epeira ventricosa</name>
    <dbReference type="NCBI Taxonomy" id="182803"/>
    <lineage>
        <taxon>Eukaryota</taxon>
        <taxon>Metazoa</taxon>
        <taxon>Ecdysozoa</taxon>
        <taxon>Arthropoda</taxon>
        <taxon>Chelicerata</taxon>
        <taxon>Arachnida</taxon>
        <taxon>Araneae</taxon>
        <taxon>Araneomorphae</taxon>
        <taxon>Entelegynae</taxon>
        <taxon>Araneoidea</taxon>
        <taxon>Araneidae</taxon>
        <taxon>Araneus</taxon>
    </lineage>
</organism>
<feature type="compositionally biased region" description="Basic and acidic residues" evidence="1">
    <location>
        <begin position="61"/>
        <end position="81"/>
    </location>
</feature>
<evidence type="ECO:0000256" key="1">
    <source>
        <dbReference type="SAM" id="MobiDB-lite"/>
    </source>
</evidence>
<evidence type="ECO:0000313" key="2">
    <source>
        <dbReference type="EMBL" id="GBM96397.1"/>
    </source>
</evidence>
<proteinExistence type="predicted"/>